<feature type="transmembrane region" description="Helical" evidence="6">
    <location>
        <begin position="400"/>
        <end position="425"/>
    </location>
</feature>
<feature type="compositionally biased region" description="Low complexity" evidence="5">
    <location>
        <begin position="726"/>
        <end position="736"/>
    </location>
</feature>
<feature type="domain" description="Cyclic nucleotide-binding" evidence="7">
    <location>
        <begin position="508"/>
        <end position="613"/>
    </location>
</feature>
<accession>A0A8S1NRK5</accession>
<comment type="subcellular location">
    <subcellularLocation>
        <location evidence="1">Membrane</location>
        <topology evidence="1">Multi-pass membrane protein</topology>
    </subcellularLocation>
</comment>
<keyword evidence="4 6" id="KW-0472">Membrane</keyword>
<dbReference type="GO" id="GO:0003254">
    <property type="term" value="P:regulation of membrane depolarization"/>
    <property type="evidence" value="ECO:0007669"/>
    <property type="project" value="TreeGrafter"/>
</dbReference>
<dbReference type="PROSITE" id="PS50042">
    <property type="entry name" value="CNMP_BINDING_3"/>
    <property type="match status" value="1"/>
</dbReference>
<dbReference type="AlphaFoldDB" id="A0A8S1NRK5"/>
<evidence type="ECO:0000259" key="7">
    <source>
        <dbReference type="PROSITE" id="PS50042"/>
    </source>
</evidence>
<dbReference type="GO" id="GO:0098855">
    <property type="term" value="C:HCN channel complex"/>
    <property type="evidence" value="ECO:0007669"/>
    <property type="project" value="TreeGrafter"/>
</dbReference>
<dbReference type="InterPro" id="IPR000595">
    <property type="entry name" value="cNMP-bd_dom"/>
</dbReference>
<dbReference type="GO" id="GO:0005249">
    <property type="term" value="F:voltage-gated potassium channel activity"/>
    <property type="evidence" value="ECO:0007669"/>
    <property type="project" value="TreeGrafter"/>
</dbReference>
<dbReference type="SMART" id="SM00100">
    <property type="entry name" value="cNMP"/>
    <property type="match status" value="1"/>
</dbReference>
<feature type="compositionally biased region" description="Polar residues" evidence="5">
    <location>
        <begin position="755"/>
        <end position="765"/>
    </location>
</feature>
<sequence length="908" mass="108206">MILIIRMDQQESARSININSSRYSDKFQPQLIQINQKPIQKYKEDSQEFSPIYEKSYEDVVQEKQQRQNRGNVKKSLNYHSTSINPSDKIYNIRGNKIMQLIKQKNFLLKFKEKLFQLGHVFPRNPNEKLCHFLNEQYIHQNHHHSKVNQQEQKFEQGLIEQYQSVENVQQGIKIPLINPTGKFYLLWQLLRLIQIMFLLWWVPFKISFDPPKTITMQNIEQMLIYLFGGDLVIKLNKGMIDQGQIVYDRLRILKHYVIYELYEDAIYLITLTLVIGGDPIAISFFPEIIVLIQFTFNFIKLKKTINRYGEMFAIQSTFTELVSLSQLIILIFYFAHFMACIWYYVGNISQESFSNSWIQQQRLENSPLFHKYGYSYYWATATMVTVGYGDVIPQNIYEVICAIIMIFFASVVFAFSINAIGVIFSNIDLQKQYYKRNLVLINQYMNSNEVSLQLQSRVRNYLKYYYEQQVKGNNTEINSIIEKLSFNLKQELLEDVQIRAVTCVEFFIKNFQSSTIHEIACRMNIQQFTPREIIFQQNSIDEHSIYIIQKGEVQLIDDKSGKIIQKLIKGQCFGEIQFLTTQKRQYKAISTTFSSIYRITRETFLEIIQENSIDFEKYCEMRDKMIFQYEDLPVKCFGCDEDHLFRNCHYITYRPEKESLIKRQLYHSKQQRSQYQRKKFRYQRIFNQNEEHEPQRNSNKLIEHESSIISQESVNKQYSSLTGSENQNNTNNNEEVAQQIKKRISLWITNPDHSQIDQQKSLQKSNRHNSDTPTHKPTRKSLFNSSQDHYSKRHMSNQLLQVNEQQQLMSSSNNSQTKTNNKQYFKQLENLQSYHTYNFELDRMESFQIYFPQNNIQNVINTFQKQQKQSKIQKIQLTSNKYRFIYVQKIPIQSIHKKTILQINSQS</sequence>
<feature type="transmembrane region" description="Helical" evidence="6">
    <location>
        <begin position="282"/>
        <end position="301"/>
    </location>
</feature>
<evidence type="ECO:0000256" key="3">
    <source>
        <dbReference type="ARBA" id="ARBA00022989"/>
    </source>
</evidence>
<protein>
    <recommendedName>
        <fullName evidence="7">Cyclic nucleotide-binding domain-containing protein</fullName>
    </recommendedName>
</protein>
<evidence type="ECO:0000256" key="2">
    <source>
        <dbReference type="ARBA" id="ARBA00022692"/>
    </source>
</evidence>
<dbReference type="PANTHER" id="PTHR45689">
    <property type="entry name" value="I[[H]] CHANNEL, ISOFORM E"/>
    <property type="match status" value="1"/>
</dbReference>
<dbReference type="Proteomes" id="UP000692954">
    <property type="component" value="Unassembled WGS sequence"/>
</dbReference>
<evidence type="ECO:0000256" key="1">
    <source>
        <dbReference type="ARBA" id="ARBA00004141"/>
    </source>
</evidence>
<dbReference type="CDD" id="cd00038">
    <property type="entry name" value="CAP_ED"/>
    <property type="match status" value="1"/>
</dbReference>
<feature type="transmembrane region" description="Helical" evidence="6">
    <location>
        <begin position="375"/>
        <end position="393"/>
    </location>
</feature>
<feature type="transmembrane region" description="Helical" evidence="6">
    <location>
        <begin position="322"/>
        <end position="346"/>
    </location>
</feature>
<reference evidence="8" key="1">
    <citation type="submission" date="2021-01" db="EMBL/GenBank/DDBJ databases">
        <authorList>
            <consortium name="Genoscope - CEA"/>
            <person name="William W."/>
        </authorList>
    </citation>
    <scope>NUCLEOTIDE SEQUENCE</scope>
</reference>
<evidence type="ECO:0000313" key="9">
    <source>
        <dbReference type="Proteomes" id="UP000692954"/>
    </source>
</evidence>
<evidence type="ECO:0000313" key="8">
    <source>
        <dbReference type="EMBL" id="CAD8094822.1"/>
    </source>
</evidence>
<proteinExistence type="predicted"/>
<dbReference type="EMBL" id="CAJJDN010000063">
    <property type="protein sequence ID" value="CAD8094822.1"/>
    <property type="molecule type" value="Genomic_DNA"/>
</dbReference>
<dbReference type="OrthoDB" id="421226at2759"/>
<dbReference type="PANTHER" id="PTHR45689:SF5">
    <property type="entry name" value="I[[H]] CHANNEL, ISOFORM E"/>
    <property type="match status" value="1"/>
</dbReference>
<evidence type="ECO:0000256" key="6">
    <source>
        <dbReference type="SAM" id="Phobius"/>
    </source>
</evidence>
<gene>
    <name evidence="8" type="ORF">PSON_ATCC_30995.1.T0630084</name>
</gene>
<feature type="transmembrane region" description="Helical" evidence="6">
    <location>
        <begin position="184"/>
        <end position="203"/>
    </location>
</feature>
<keyword evidence="9" id="KW-1185">Reference proteome</keyword>
<feature type="region of interest" description="Disordered" evidence="5">
    <location>
        <begin position="717"/>
        <end position="738"/>
    </location>
</feature>
<dbReference type="Pfam" id="PF00027">
    <property type="entry name" value="cNMP_binding"/>
    <property type="match status" value="1"/>
</dbReference>
<evidence type="ECO:0000256" key="4">
    <source>
        <dbReference type="ARBA" id="ARBA00023136"/>
    </source>
</evidence>
<keyword evidence="3 6" id="KW-1133">Transmembrane helix</keyword>
<dbReference type="GO" id="GO:0035725">
    <property type="term" value="P:sodium ion transmembrane transport"/>
    <property type="evidence" value="ECO:0007669"/>
    <property type="project" value="TreeGrafter"/>
</dbReference>
<comment type="caution">
    <text evidence="8">The sequence shown here is derived from an EMBL/GenBank/DDBJ whole genome shotgun (WGS) entry which is preliminary data.</text>
</comment>
<feature type="region of interest" description="Disordered" evidence="5">
    <location>
        <begin position="755"/>
        <end position="794"/>
    </location>
</feature>
<evidence type="ECO:0000256" key="5">
    <source>
        <dbReference type="SAM" id="MobiDB-lite"/>
    </source>
</evidence>
<name>A0A8S1NRK5_9CILI</name>
<keyword evidence="2 6" id="KW-0812">Transmembrane</keyword>
<dbReference type="InterPro" id="IPR005821">
    <property type="entry name" value="Ion_trans_dom"/>
</dbReference>
<dbReference type="InterPro" id="IPR051413">
    <property type="entry name" value="K/Na_HCN_channel"/>
</dbReference>
<dbReference type="Pfam" id="PF00520">
    <property type="entry name" value="Ion_trans"/>
    <property type="match status" value="1"/>
</dbReference>
<organism evidence="8 9">
    <name type="scientific">Paramecium sonneborni</name>
    <dbReference type="NCBI Taxonomy" id="65129"/>
    <lineage>
        <taxon>Eukaryota</taxon>
        <taxon>Sar</taxon>
        <taxon>Alveolata</taxon>
        <taxon>Ciliophora</taxon>
        <taxon>Intramacronucleata</taxon>
        <taxon>Oligohymenophorea</taxon>
        <taxon>Peniculida</taxon>
        <taxon>Parameciidae</taxon>
        <taxon>Paramecium</taxon>
    </lineage>
</organism>